<evidence type="ECO:0000313" key="2">
    <source>
        <dbReference type="Proteomes" id="UP000253551"/>
    </source>
</evidence>
<name>A0A367KWJ5_RHIST</name>
<dbReference type="Proteomes" id="UP000253551">
    <property type="component" value="Unassembled WGS sequence"/>
</dbReference>
<dbReference type="AlphaFoldDB" id="A0A367KWJ5"/>
<protein>
    <submittedName>
        <fullName evidence="1">Uncharacterized protein</fullName>
    </submittedName>
</protein>
<accession>A0A367KWJ5</accession>
<gene>
    <name evidence="1" type="ORF">CU098_013481</name>
</gene>
<dbReference type="EMBL" id="PJQM01000125">
    <property type="protein sequence ID" value="RCI06579.1"/>
    <property type="molecule type" value="Genomic_DNA"/>
</dbReference>
<sequence length="300" mass="36371">MNRERRSRNLRETICYITERDQNISVFKPDPISWIPHHHVHSYRNDMSWHLLRITRRLNMECWRMIVDLLFAQHSQFLFSLVYQLSSSYCEKALPLLTANRIMYCHLKSVANMYEINIMLYKPNYIPQYLRVHVHYLNLIMSSKRTMKTMLVYSQPIECLYSLDFHFQLDSLRDLRYLEQIQGFFDLSRCLIDYTDFDKPLDIQASIDMLNVEQQDSIIQFRHKFNSNNYSTWLKYKVFVALWCELDDPKELNDCMDLLVCQINDDGHLFIPELRKELFDVVYKRKPLEHLIHVKKLFLH</sequence>
<keyword evidence="2" id="KW-1185">Reference proteome</keyword>
<reference evidence="1 2" key="1">
    <citation type="journal article" date="2018" name="G3 (Bethesda)">
        <title>Phylogenetic and Phylogenomic Definition of Rhizopus Species.</title>
        <authorList>
            <person name="Gryganskyi A.P."/>
            <person name="Golan J."/>
            <person name="Dolatabadi S."/>
            <person name="Mondo S."/>
            <person name="Robb S."/>
            <person name="Idnurm A."/>
            <person name="Muszewska A."/>
            <person name="Steczkiewicz K."/>
            <person name="Masonjones S."/>
            <person name="Liao H.L."/>
            <person name="Gajdeczka M.T."/>
            <person name="Anike F."/>
            <person name="Vuek A."/>
            <person name="Anishchenko I.M."/>
            <person name="Voigt K."/>
            <person name="de Hoog G.S."/>
            <person name="Smith M.E."/>
            <person name="Heitman J."/>
            <person name="Vilgalys R."/>
            <person name="Stajich J.E."/>
        </authorList>
    </citation>
    <scope>NUCLEOTIDE SEQUENCE [LARGE SCALE GENOMIC DNA]</scope>
    <source>
        <strain evidence="1 2">LSU 92-RS-03</strain>
    </source>
</reference>
<proteinExistence type="predicted"/>
<evidence type="ECO:0000313" key="1">
    <source>
        <dbReference type="EMBL" id="RCI06579.1"/>
    </source>
</evidence>
<organism evidence="1 2">
    <name type="scientific">Rhizopus stolonifer</name>
    <name type="common">Rhizopus nigricans</name>
    <dbReference type="NCBI Taxonomy" id="4846"/>
    <lineage>
        <taxon>Eukaryota</taxon>
        <taxon>Fungi</taxon>
        <taxon>Fungi incertae sedis</taxon>
        <taxon>Mucoromycota</taxon>
        <taxon>Mucoromycotina</taxon>
        <taxon>Mucoromycetes</taxon>
        <taxon>Mucorales</taxon>
        <taxon>Mucorineae</taxon>
        <taxon>Rhizopodaceae</taxon>
        <taxon>Rhizopus</taxon>
    </lineage>
</organism>
<comment type="caution">
    <text evidence="1">The sequence shown here is derived from an EMBL/GenBank/DDBJ whole genome shotgun (WGS) entry which is preliminary data.</text>
</comment>
<dbReference type="OrthoDB" id="2231392at2759"/>